<evidence type="ECO:0000313" key="3">
    <source>
        <dbReference type="Proteomes" id="UP000008044"/>
    </source>
</evidence>
<dbReference type="RefSeq" id="WP_014701022.1">
    <property type="nucleotide sequence ID" value="NC_017845.1"/>
</dbReference>
<dbReference type="eggNOG" id="COG0582">
    <property type="taxonomic scope" value="Bacteria"/>
</dbReference>
<organism evidence="2 3">
    <name type="scientific">Pectobacterium parmentieri</name>
    <dbReference type="NCBI Taxonomy" id="1905730"/>
    <lineage>
        <taxon>Bacteria</taxon>
        <taxon>Pseudomonadati</taxon>
        <taxon>Pseudomonadota</taxon>
        <taxon>Gammaproteobacteria</taxon>
        <taxon>Enterobacterales</taxon>
        <taxon>Pectobacteriaceae</taxon>
        <taxon>Pectobacterium</taxon>
    </lineage>
</organism>
<name>A0A0H3I9F9_PECPM</name>
<dbReference type="InterPro" id="IPR021686">
    <property type="entry name" value="DUF3268"/>
</dbReference>
<dbReference type="STRING" id="1905730.W5S_3481"/>
<proteinExistence type="predicted"/>
<dbReference type="AlphaFoldDB" id="A0A0H3I9F9"/>
<dbReference type="KEGG" id="pec:W5S_3481"/>
<evidence type="ECO:0000259" key="1">
    <source>
        <dbReference type="Pfam" id="PF12834"/>
    </source>
</evidence>
<dbReference type="HOGENOM" id="CLU_1155541_0_0_6"/>
<accession>A0A0H3I9F9</accession>
<dbReference type="EMBL" id="CP003415">
    <property type="protein sequence ID" value="AFI91551.1"/>
    <property type="molecule type" value="Genomic_DNA"/>
</dbReference>
<dbReference type="Pfam" id="PF11672">
    <property type="entry name" value="DUF3268"/>
    <property type="match status" value="1"/>
</dbReference>
<dbReference type="Proteomes" id="UP000008044">
    <property type="component" value="Chromosome"/>
</dbReference>
<evidence type="ECO:0000313" key="2">
    <source>
        <dbReference type="EMBL" id="AFI91551.1"/>
    </source>
</evidence>
<sequence>MAKSKAAIFRQRFIGLANSSQGSEEEIWFRRCIAQEFIKFMRASGINLHHINNVKIKYIERYFTYRYHQGVKAVVLQRELSALQAILAEAGQSIKADPEHPRLNPQALGIAGSRPEVICPYCNCSASLVKGCEIYPHRAELAEQFYWICPQCKAYSGCHKGQGRPRGTLANEELRQLRRKVHWLFDPMWKNAGIQREDGYVWLARKLNIPLHCCHIGLFDVELVGLRSVERKLTLSNVSFL</sequence>
<gene>
    <name evidence="2" type="ordered locus">W5S_3481</name>
</gene>
<protein>
    <recommendedName>
        <fullName evidence="1">Putative integrase N-terminal domain-containing protein</fullName>
    </recommendedName>
</protein>
<dbReference type="Pfam" id="PF12834">
    <property type="entry name" value="Phage_int_SAM_2"/>
    <property type="match status" value="1"/>
</dbReference>
<dbReference type="InterPro" id="IPR024457">
    <property type="entry name" value="Putative_integrase_N"/>
</dbReference>
<reference evidence="2 3" key="1">
    <citation type="journal article" date="2012" name="J. Bacteriol.">
        <title>Genome sequence of Pectobacterium sp. strain SCC3193.</title>
        <authorList>
            <person name="Koskinen J.P."/>
            <person name="Laine P."/>
            <person name="Niemi O."/>
            <person name="Nykyri J."/>
            <person name="Harjunpaa H."/>
            <person name="Auvinen P."/>
            <person name="Paulin L."/>
            <person name="Pirhonen M."/>
            <person name="Palva T."/>
            <person name="Holm L."/>
        </authorList>
    </citation>
    <scope>NUCLEOTIDE SEQUENCE [LARGE SCALE GENOMIC DNA]</scope>
    <source>
        <strain evidence="2 3">SCC3193</strain>
    </source>
</reference>
<feature type="domain" description="Putative integrase N-terminal" evidence="1">
    <location>
        <begin position="15"/>
        <end position="95"/>
    </location>
</feature>